<dbReference type="SUPFAM" id="SSF53474">
    <property type="entry name" value="alpha/beta-Hydrolases"/>
    <property type="match status" value="2"/>
</dbReference>
<dbReference type="Pfam" id="PF07859">
    <property type="entry name" value="Abhydrolase_3"/>
    <property type="match status" value="2"/>
</dbReference>
<feature type="domain" description="Alpha/beta hydrolase fold-3" evidence="1">
    <location>
        <begin position="397"/>
        <end position="616"/>
    </location>
</feature>
<dbReference type="PANTHER" id="PTHR23024:SF192">
    <property type="entry name" value="OS09G0455500 PROTEIN"/>
    <property type="match status" value="1"/>
</dbReference>
<evidence type="ECO:0000259" key="1">
    <source>
        <dbReference type="Pfam" id="PF07859"/>
    </source>
</evidence>
<dbReference type="PANTHER" id="PTHR23024">
    <property type="entry name" value="ARYLACETAMIDE DEACETYLASE"/>
    <property type="match status" value="1"/>
</dbReference>
<dbReference type="OMA" id="NQHANAD"/>
<dbReference type="InterPro" id="IPR029058">
    <property type="entry name" value="AB_hydrolase_fold"/>
</dbReference>
<dbReference type="Gramene" id="OPUNC09G11070.1">
    <property type="protein sequence ID" value="OPUNC09G11070.1"/>
    <property type="gene ID" value="OPUNC09G11070"/>
</dbReference>
<accession>A0A0E0M200</accession>
<evidence type="ECO:0000313" key="3">
    <source>
        <dbReference type="Proteomes" id="UP000026962"/>
    </source>
</evidence>
<dbReference type="EnsemblPlants" id="OPUNC09G11070.1">
    <property type="protein sequence ID" value="OPUNC09G11070.1"/>
    <property type="gene ID" value="OPUNC09G11070"/>
</dbReference>
<protein>
    <recommendedName>
        <fullName evidence="1">Alpha/beta hydrolase fold-3 domain-containing protein</fullName>
    </recommendedName>
</protein>
<keyword evidence="3" id="KW-1185">Reference proteome</keyword>
<dbReference type="AlphaFoldDB" id="A0A0E0M200"/>
<organism evidence="2">
    <name type="scientific">Oryza punctata</name>
    <name type="common">Red rice</name>
    <dbReference type="NCBI Taxonomy" id="4537"/>
    <lineage>
        <taxon>Eukaryota</taxon>
        <taxon>Viridiplantae</taxon>
        <taxon>Streptophyta</taxon>
        <taxon>Embryophyta</taxon>
        <taxon>Tracheophyta</taxon>
        <taxon>Spermatophyta</taxon>
        <taxon>Magnoliopsida</taxon>
        <taxon>Liliopsida</taxon>
        <taxon>Poales</taxon>
        <taxon>Poaceae</taxon>
        <taxon>BOP clade</taxon>
        <taxon>Oryzoideae</taxon>
        <taxon>Oryzeae</taxon>
        <taxon>Oryzinae</taxon>
        <taxon>Oryza</taxon>
    </lineage>
</organism>
<reference evidence="2" key="1">
    <citation type="submission" date="2015-04" db="UniProtKB">
        <authorList>
            <consortium name="EnsemblPlants"/>
        </authorList>
    </citation>
    <scope>IDENTIFICATION</scope>
</reference>
<dbReference type="HOGENOM" id="CLU_012494_22_5_1"/>
<reference evidence="2" key="2">
    <citation type="submission" date="2018-05" db="EMBL/GenBank/DDBJ databases">
        <title>OpunRS2 (Oryza punctata Reference Sequence Version 2).</title>
        <authorList>
            <person name="Zhang J."/>
            <person name="Kudrna D."/>
            <person name="Lee S."/>
            <person name="Talag J."/>
            <person name="Welchert J."/>
            <person name="Wing R.A."/>
        </authorList>
    </citation>
    <scope>NUCLEOTIDE SEQUENCE [LARGE SCALE GENOMIC DNA]</scope>
</reference>
<sequence>MDSSSSEILVDAGSFRLYKDGHADRTGDMETVPAGFDADTGVTSKDVVIDAVTGVFVRLYLPPIEAASDDDVKKLPILVFFHGGYFVVRSASCPKHHRYINDIVAKSSLIAISVDYRLAPEHLLPAAYDDSWAALNWALSGADPWLSEHGDTSRVFLAGCSAGGNIAHNITIAVGVRGLDAAVQACIEGTLLLHPSFCGETRMEGEPEQFWDSVKKRWSIIFPDAEGGLDDPRMNPVAAGAPSLTKLACERLLVCAAAEDPRRPRERAYYDAVKSSGWGGEVDWFESEGEGHGFFVHEYGSSEAVKLMDRFSFARSGTMDSSSAEILIDLGGFRLYKDGHADRSVNIESVPAGFDDETGVTSKDVVIDAVTGVSARLYLPPIEAATDDDGKKKLPILVFFHGGYFVAGSASYPPLHRYTNYVVASACVVAVSVNYRLAPEHLLPAAYEDSWLAISWAVSGTADPWLSEHGDTGRVFLTGASAGGNIAHNMTIAVGVRGLDAVVPAPRIEGTILLHPSFCGQTRMEGEPAEFRDGVKKRWAVIFPDAKDGLDDPRMNPMAAGAPSLTKLACERMLVCAAALDPRRTRERAYYDAVKASGWEREVEWFESEGEGHHFFVDKHGSHEAIKLMERLAAFIAGN</sequence>
<dbReference type="GO" id="GO:0016787">
    <property type="term" value="F:hydrolase activity"/>
    <property type="evidence" value="ECO:0007669"/>
    <property type="project" value="InterPro"/>
</dbReference>
<dbReference type="Gene3D" id="3.40.50.1820">
    <property type="entry name" value="alpha/beta hydrolase"/>
    <property type="match status" value="2"/>
</dbReference>
<dbReference type="InterPro" id="IPR013094">
    <property type="entry name" value="AB_hydrolase_3"/>
</dbReference>
<proteinExistence type="predicted"/>
<dbReference type="STRING" id="4537.A0A0E0M200"/>
<dbReference type="Proteomes" id="UP000026962">
    <property type="component" value="Chromosome 9"/>
</dbReference>
<name>A0A0E0M200_ORYPU</name>
<dbReference type="InterPro" id="IPR050466">
    <property type="entry name" value="Carboxylest/Gibb_receptor"/>
</dbReference>
<feature type="domain" description="Alpha/beta hydrolase fold-3" evidence="1">
    <location>
        <begin position="78"/>
        <end position="295"/>
    </location>
</feature>
<dbReference type="eggNOG" id="KOG1515">
    <property type="taxonomic scope" value="Eukaryota"/>
</dbReference>
<evidence type="ECO:0000313" key="2">
    <source>
        <dbReference type="EnsemblPlants" id="OPUNC09G11070.1"/>
    </source>
</evidence>